<dbReference type="Proteomes" id="UP000295814">
    <property type="component" value="Unassembled WGS sequence"/>
</dbReference>
<sequence>MKLKITLVAVALFAITFTFGQEISDTSFGKGLINFTAKDSSFSIKFAPRFQMRYISSWDHDGDQYGSPEHNFIIRRARLKFDGFAYSPKLKYKIELGLSNRDLSGGNQFTRNTPRYILDAVLMWHFAKNWELWAGQTKLPGNVERVISSGDLQLVDRSLLNSRFTLDRDIGLQLRHKFYLGSDFLVREKLALSQGEGRNVTEGNEGGLQYTARLELLPFGAFQSKGDYKGSDLKREEKPKLSLTFTYNFNENAVRERGFAGNYMFNNDGNSLYETDQTTIFADAMFKYNGFSFMGEYAKRTADQEVATNTDGTLATDEDGNPTGDIVLTGNALNLQAGYLFKNNIEIAARYTGLDYEAVTNALPVKQYTLGLNKFIHGHKLKVQSDISYTSVDGNDDNIRFRLGFDFHF</sequence>
<evidence type="ECO:0000256" key="1">
    <source>
        <dbReference type="SAM" id="SignalP"/>
    </source>
</evidence>
<dbReference type="EMBL" id="SMZJ02000013">
    <property type="protein sequence ID" value="TWO31392.1"/>
    <property type="molecule type" value="Genomic_DNA"/>
</dbReference>
<dbReference type="InterPro" id="IPR023614">
    <property type="entry name" value="Porin_dom_sf"/>
</dbReference>
<organism evidence="2 3">
    <name type="scientific">Seonamhaeicola sediminis</name>
    <dbReference type="NCBI Taxonomy" id="2528206"/>
    <lineage>
        <taxon>Bacteria</taxon>
        <taxon>Pseudomonadati</taxon>
        <taxon>Bacteroidota</taxon>
        <taxon>Flavobacteriia</taxon>
        <taxon>Flavobacteriales</taxon>
        <taxon>Flavobacteriaceae</taxon>
    </lineage>
</organism>
<gene>
    <name evidence="2" type="ORF">E1J38_014080</name>
</gene>
<feature type="signal peptide" evidence="1">
    <location>
        <begin position="1"/>
        <end position="20"/>
    </location>
</feature>
<accession>A0A562YAT1</accession>
<keyword evidence="3" id="KW-1185">Reference proteome</keyword>
<dbReference type="Gene3D" id="2.40.160.10">
    <property type="entry name" value="Porin"/>
    <property type="match status" value="1"/>
</dbReference>
<dbReference type="Pfam" id="PF07396">
    <property type="entry name" value="Porin_O_P"/>
    <property type="match status" value="1"/>
</dbReference>
<reference evidence="2 3" key="1">
    <citation type="submission" date="2019-07" db="EMBL/GenBank/DDBJ databases">
        <title>Seonamhaeicola sp. W255 draft genome.</title>
        <authorList>
            <person name="Zhang X.-Y."/>
            <person name="Zhang R."/>
            <person name="Zhong Y.-L."/>
            <person name="Du Z.-J."/>
        </authorList>
    </citation>
    <scope>NUCLEOTIDE SEQUENCE [LARGE SCALE GENOMIC DNA]</scope>
    <source>
        <strain evidence="2 3">W255</strain>
    </source>
</reference>
<comment type="caution">
    <text evidence="2">The sequence shown here is derived from an EMBL/GenBank/DDBJ whole genome shotgun (WGS) entry which is preliminary data.</text>
</comment>
<dbReference type="RefSeq" id="WP_133357437.1">
    <property type="nucleotide sequence ID" value="NZ_SMZJ02000013.1"/>
</dbReference>
<dbReference type="InterPro" id="IPR010870">
    <property type="entry name" value="Porin_O/P"/>
</dbReference>
<evidence type="ECO:0000313" key="2">
    <source>
        <dbReference type="EMBL" id="TWO31392.1"/>
    </source>
</evidence>
<keyword evidence="1" id="KW-0732">Signal</keyword>
<name>A0A562YAT1_9FLAO</name>
<dbReference type="AlphaFoldDB" id="A0A562YAT1"/>
<proteinExistence type="predicted"/>
<dbReference type="OrthoDB" id="5442696at2"/>
<feature type="chain" id="PRO_5022776436" evidence="1">
    <location>
        <begin position="21"/>
        <end position="409"/>
    </location>
</feature>
<dbReference type="SUPFAM" id="SSF56935">
    <property type="entry name" value="Porins"/>
    <property type="match status" value="1"/>
</dbReference>
<protein>
    <submittedName>
        <fullName evidence="2">Porin</fullName>
    </submittedName>
</protein>
<evidence type="ECO:0000313" key="3">
    <source>
        <dbReference type="Proteomes" id="UP000295814"/>
    </source>
</evidence>